<sequence length="84" mass="9092">MTDYTLKFPDEATATAVLEPLAPTHSIDVIGVIQKPTGKVIDTEEGPQSVVAPVPGWHVNVRGPEAAELDQYQIEVATPERVWA</sequence>
<reference evidence="1" key="1">
    <citation type="submission" date="2020-05" db="EMBL/GenBank/DDBJ databases">
        <authorList>
            <person name="Chiriac C."/>
            <person name="Salcher M."/>
            <person name="Ghai R."/>
            <person name="Kavagutti S V."/>
        </authorList>
    </citation>
    <scope>NUCLEOTIDE SEQUENCE</scope>
</reference>
<organism evidence="1">
    <name type="scientific">uncultured Caudovirales phage</name>
    <dbReference type="NCBI Taxonomy" id="2100421"/>
    <lineage>
        <taxon>Viruses</taxon>
        <taxon>Duplodnaviria</taxon>
        <taxon>Heunggongvirae</taxon>
        <taxon>Uroviricota</taxon>
        <taxon>Caudoviricetes</taxon>
        <taxon>Peduoviridae</taxon>
        <taxon>Maltschvirus</taxon>
        <taxon>Maltschvirus maltsch</taxon>
    </lineage>
</organism>
<proteinExistence type="predicted"/>
<gene>
    <name evidence="1" type="ORF">UFOVP393_26</name>
</gene>
<name>A0A6J7X9H9_9CAUD</name>
<evidence type="ECO:0000313" key="1">
    <source>
        <dbReference type="EMBL" id="CAB5224007.1"/>
    </source>
</evidence>
<accession>A0A6J7X9H9</accession>
<dbReference type="EMBL" id="LR798335">
    <property type="protein sequence ID" value="CAB5224007.1"/>
    <property type="molecule type" value="Genomic_DNA"/>
</dbReference>
<protein>
    <submittedName>
        <fullName evidence="1">Uncharacterized protein</fullName>
    </submittedName>
</protein>